<dbReference type="Pfam" id="PF05147">
    <property type="entry name" value="LANC_like"/>
    <property type="match status" value="1"/>
</dbReference>
<organism evidence="8 9">
    <name type="scientific">Saccharopolyspora oryzae</name>
    <dbReference type="NCBI Taxonomy" id="2997343"/>
    <lineage>
        <taxon>Bacteria</taxon>
        <taxon>Bacillati</taxon>
        <taxon>Actinomycetota</taxon>
        <taxon>Actinomycetes</taxon>
        <taxon>Pseudonocardiales</taxon>
        <taxon>Pseudonocardiaceae</taxon>
        <taxon>Saccharopolyspora</taxon>
    </lineage>
</organism>
<name>A0ABT4UU23_9PSEU</name>
<dbReference type="InterPro" id="IPR008271">
    <property type="entry name" value="Ser/Thr_kinase_AS"/>
</dbReference>
<dbReference type="Gene3D" id="1.50.10.10">
    <property type="match status" value="1"/>
</dbReference>
<dbReference type="NCBIfam" id="NF038150">
    <property type="entry name" value="lanthi_synth_IV"/>
    <property type="match status" value="1"/>
</dbReference>
<keyword evidence="9" id="KW-1185">Reference proteome</keyword>
<evidence type="ECO:0000256" key="4">
    <source>
        <dbReference type="ARBA" id="ARBA00022741"/>
    </source>
</evidence>
<dbReference type="Gene3D" id="1.10.510.10">
    <property type="entry name" value="Transferase(Phosphotransferase) domain 1"/>
    <property type="match status" value="1"/>
</dbReference>
<gene>
    <name evidence="8" type="primary">lanL</name>
    <name evidence="8" type="ORF">OU415_07260</name>
</gene>
<dbReference type="PROSITE" id="PS50011">
    <property type="entry name" value="PROTEIN_KINASE_DOM"/>
    <property type="match status" value="1"/>
</dbReference>
<dbReference type="InterPro" id="IPR058053">
    <property type="entry name" value="RamC_C"/>
</dbReference>
<evidence type="ECO:0000313" key="8">
    <source>
        <dbReference type="EMBL" id="MDA3625227.1"/>
    </source>
</evidence>
<dbReference type="EC" id="2.7.11.1" evidence="1"/>
<dbReference type="PROSITE" id="PS00108">
    <property type="entry name" value="PROTEIN_KINASE_ST"/>
    <property type="match status" value="1"/>
</dbReference>
<dbReference type="SUPFAM" id="SSF158745">
    <property type="entry name" value="LanC-like"/>
    <property type="match status" value="1"/>
</dbReference>
<evidence type="ECO:0000256" key="3">
    <source>
        <dbReference type="ARBA" id="ARBA00022679"/>
    </source>
</evidence>
<comment type="caution">
    <text evidence="8">The sequence shown here is derived from an EMBL/GenBank/DDBJ whole genome shotgun (WGS) entry which is preliminary data.</text>
</comment>
<evidence type="ECO:0000259" key="7">
    <source>
        <dbReference type="PROSITE" id="PS50011"/>
    </source>
</evidence>
<dbReference type="PANTHER" id="PTHR43289:SF6">
    <property type="entry name" value="SERINE_THREONINE-PROTEIN KINASE NEKL-3"/>
    <property type="match status" value="1"/>
</dbReference>
<dbReference type="InterPro" id="IPR011009">
    <property type="entry name" value="Kinase-like_dom_sf"/>
</dbReference>
<dbReference type="InterPro" id="IPR057929">
    <property type="entry name" value="RamC_N"/>
</dbReference>
<evidence type="ECO:0000256" key="2">
    <source>
        <dbReference type="ARBA" id="ARBA00022527"/>
    </source>
</evidence>
<feature type="domain" description="Protein kinase" evidence="7">
    <location>
        <begin position="233"/>
        <end position="496"/>
    </location>
</feature>
<dbReference type="Pfam" id="PF25816">
    <property type="entry name" value="RamC_N"/>
    <property type="match status" value="1"/>
</dbReference>
<proteinExistence type="predicted"/>
<dbReference type="SUPFAM" id="SSF56112">
    <property type="entry name" value="Protein kinase-like (PK-like)"/>
    <property type="match status" value="1"/>
</dbReference>
<sequence length="921" mass="98144">MLALHKDSQIPLPPDAAYGVSYLAVTEEMRTTYASEPARWHIEADADLPTAWIKVAHDRIHLPEQGWKLHVSASPWSAESVLRRALPVLFSEPVCLKVAAAPDVLAGLNDGTSGTLSQIGKFITVYPSDDEQAVRLAVALHEQTRGLCGPRVPSDQPLERGSLVHYRYGGFGGLHVQSPIGEITPAVRTPAGELVPDIRSTAFAPPDWAVDPFVKAGAAEALPPPSLVIAGRYAIALPLHHSPRGAVHLALDARTAGSCILKQACCGAQPAPDGSDARDRLRREAAVLESLDLDGRLPEVIELVEHDSDLFLAMEDVAGETLEDRVARESRRGVTLSTAQIVGYALELTSVLGQIHASGYAYRDLKPTNVIIAPDGRLRLVDFEMARELDGNVNPLPGTGRFGVGTRGYMSPQQARGELPAITDDVYSLGALLFLMATGAEPSRAPHPFDLLERPLRRLKPSIDAGVAALVQRCLDPDPGSRPPTMAAVEAALRAIGRTSSVVMSRHGPEAPEELTDDARRASYRDAAGRLASALCADAHPVLDGAGVAWMSPHKFASGLWSRDLYVGSGGTLLALAELVASFEKPDHRRILEGGARWLACAPRPAGDPVASLYVGEAGVAAALLRAGQVLASDELVAEASSRGAWLSTLPFASPDLMNGTAGRLRFHLLLWHATGVAEHLEHAISAAEHLLETCSEAGDRELCWVIPPGYKSMSGTAPLGYAHGAAGIADALLDLFEVTRDDRYQRAAGSAGRWIARHAIPALNDGSGLAWPMCAGGDPMPAYWCHGAAGIGRFFLHADALDLLPESCAMWTGAARATAHGTRWAGPTQCHGLAGSIEFLLDAHQATGDTTYLAEAYVLGELLMAFRSDDDGTLRWPSDSPWVRSPDYMLGYAGVALALLRLAEPGTRSHALAADRFRSK</sequence>
<dbReference type="InterPro" id="IPR012341">
    <property type="entry name" value="6hp_glycosidase-like_sf"/>
</dbReference>
<evidence type="ECO:0000313" key="9">
    <source>
        <dbReference type="Proteomes" id="UP001210380"/>
    </source>
</evidence>
<evidence type="ECO:0000256" key="5">
    <source>
        <dbReference type="ARBA" id="ARBA00022777"/>
    </source>
</evidence>
<dbReference type="InterPro" id="IPR000719">
    <property type="entry name" value="Prot_kinase_dom"/>
</dbReference>
<dbReference type="PRINTS" id="PR01950">
    <property type="entry name" value="LANCSUPER"/>
</dbReference>
<keyword evidence="5" id="KW-0418">Kinase</keyword>
<dbReference type="RefSeq" id="WP_270947804.1">
    <property type="nucleotide sequence ID" value="NZ_JAQGLA010000007.1"/>
</dbReference>
<dbReference type="CDD" id="cd14014">
    <property type="entry name" value="STKc_PknB_like"/>
    <property type="match status" value="1"/>
</dbReference>
<dbReference type="PANTHER" id="PTHR43289">
    <property type="entry name" value="MITOGEN-ACTIVATED PROTEIN KINASE KINASE KINASE 20-RELATED"/>
    <property type="match status" value="1"/>
</dbReference>
<keyword evidence="6" id="KW-0067">ATP-binding</keyword>
<dbReference type="EMBL" id="JAQGLA010000007">
    <property type="protein sequence ID" value="MDA3625227.1"/>
    <property type="molecule type" value="Genomic_DNA"/>
</dbReference>
<dbReference type="CDD" id="cd04791">
    <property type="entry name" value="LanC_SerThrkinase"/>
    <property type="match status" value="1"/>
</dbReference>
<keyword evidence="2" id="KW-0723">Serine/threonine-protein kinase</keyword>
<dbReference type="Proteomes" id="UP001210380">
    <property type="component" value="Unassembled WGS sequence"/>
</dbReference>
<dbReference type="SMART" id="SM00220">
    <property type="entry name" value="S_TKc"/>
    <property type="match status" value="1"/>
</dbReference>
<dbReference type="Pfam" id="PF00069">
    <property type="entry name" value="Pkinase"/>
    <property type="match status" value="1"/>
</dbReference>
<accession>A0ABT4UU23</accession>
<reference evidence="8 9" key="1">
    <citation type="submission" date="2022-11" db="EMBL/GenBank/DDBJ databases">
        <title>Draft genome sequence of Saccharopolyspora sp. WRP15-2 isolated from rhizosphere soils of wild rice in Thailand.</title>
        <authorList>
            <person name="Duangmal K."/>
            <person name="Kammanee S."/>
            <person name="Muangham S."/>
        </authorList>
    </citation>
    <scope>NUCLEOTIDE SEQUENCE [LARGE SCALE GENOMIC DNA]</scope>
    <source>
        <strain evidence="8 9">WRP15-2</strain>
    </source>
</reference>
<evidence type="ECO:0000256" key="6">
    <source>
        <dbReference type="ARBA" id="ARBA00022840"/>
    </source>
</evidence>
<protein>
    <recommendedName>
        <fullName evidence="1">non-specific serine/threonine protein kinase</fullName>
        <ecNumber evidence="1">2.7.11.1</ecNumber>
    </recommendedName>
</protein>
<dbReference type="InterPro" id="IPR007822">
    <property type="entry name" value="LANC-like"/>
</dbReference>
<dbReference type="Gene3D" id="3.30.200.20">
    <property type="entry name" value="Phosphorylase Kinase, domain 1"/>
    <property type="match status" value="1"/>
</dbReference>
<evidence type="ECO:0000256" key="1">
    <source>
        <dbReference type="ARBA" id="ARBA00012513"/>
    </source>
</evidence>
<dbReference type="SMART" id="SM01260">
    <property type="entry name" value="LANC_like"/>
    <property type="match status" value="1"/>
</dbReference>
<keyword evidence="4" id="KW-0547">Nucleotide-binding</keyword>
<keyword evidence="3" id="KW-0808">Transferase</keyword>